<proteinExistence type="predicted"/>
<comment type="caution">
    <text evidence="1">The sequence shown here is derived from an EMBL/GenBank/DDBJ whole genome shotgun (WGS) entry which is preliminary data.</text>
</comment>
<dbReference type="EMBL" id="JAHKRT010000002">
    <property type="protein sequence ID" value="MBU3076997.1"/>
    <property type="molecule type" value="Genomic_DNA"/>
</dbReference>
<accession>A0ABS6BFC1</accession>
<evidence type="ECO:0008006" key="3">
    <source>
        <dbReference type="Google" id="ProtNLM"/>
    </source>
</evidence>
<gene>
    <name evidence="1" type="ORF">KOF26_03890</name>
</gene>
<sequence length="244" mass="26554">MNILVIGQSHVAAIRDAARARREADPDRPRTRVIHTLEPRYAPELVSAGDEARFTDALAAAVRDQIDRHHPRLASVMGGNYHNAIGLLRHPRPFDFLLSDEAGPPPDPDAEPIAEALVRSALAAGLARDFARLTLLRALGGPFIHVESPPPVRDGDWVAARADAWFRERGGPAIAVAPAALRWRLWRLNSRLFREAVEGLGGRFLPVPAETQDADGFLRSDFAADATHGNAAYGEAVIRALESL</sequence>
<evidence type="ECO:0000313" key="2">
    <source>
        <dbReference type="Proteomes" id="UP000776276"/>
    </source>
</evidence>
<dbReference type="RefSeq" id="WP_216320445.1">
    <property type="nucleotide sequence ID" value="NZ_JAHKRT010000002.1"/>
</dbReference>
<evidence type="ECO:0000313" key="1">
    <source>
        <dbReference type="EMBL" id="MBU3076997.1"/>
    </source>
</evidence>
<name>A0ABS6BFC1_9SPHN</name>
<keyword evidence="2" id="KW-1185">Reference proteome</keyword>
<dbReference type="Proteomes" id="UP000776276">
    <property type="component" value="Unassembled WGS sequence"/>
</dbReference>
<reference evidence="1 2" key="1">
    <citation type="submission" date="2021-06" db="EMBL/GenBank/DDBJ databases">
        <title>Sphingomonas sp. XMGL2, whole genome shotgun sequencing project.</title>
        <authorList>
            <person name="Zhao G."/>
            <person name="Shen L."/>
        </authorList>
    </citation>
    <scope>NUCLEOTIDE SEQUENCE [LARGE SCALE GENOMIC DNA]</scope>
    <source>
        <strain evidence="1 2">XMGL2</strain>
    </source>
</reference>
<organism evidence="1 2">
    <name type="scientific">Sphingomonas quercus</name>
    <dbReference type="NCBI Taxonomy" id="2842451"/>
    <lineage>
        <taxon>Bacteria</taxon>
        <taxon>Pseudomonadati</taxon>
        <taxon>Pseudomonadota</taxon>
        <taxon>Alphaproteobacteria</taxon>
        <taxon>Sphingomonadales</taxon>
        <taxon>Sphingomonadaceae</taxon>
        <taxon>Sphingomonas</taxon>
    </lineage>
</organism>
<protein>
    <recommendedName>
        <fullName evidence="3">SGNH/GDSL hydrolase family protein</fullName>
    </recommendedName>
</protein>